<reference evidence="3" key="1">
    <citation type="journal article" date="2019" name="Nat. Commun.">
        <title>The genome of broomcorn millet.</title>
        <authorList>
            <person name="Zou C."/>
            <person name="Miki D."/>
            <person name="Li D."/>
            <person name="Tang Q."/>
            <person name="Xiao L."/>
            <person name="Rajput S."/>
            <person name="Deng P."/>
            <person name="Jia W."/>
            <person name="Huang R."/>
            <person name="Zhang M."/>
            <person name="Sun Y."/>
            <person name="Hu J."/>
            <person name="Fu X."/>
            <person name="Schnable P.S."/>
            <person name="Li F."/>
            <person name="Zhang H."/>
            <person name="Feng B."/>
            <person name="Zhu X."/>
            <person name="Liu R."/>
            <person name="Schnable J.C."/>
            <person name="Zhu J.-K."/>
            <person name="Zhang H."/>
        </authorList>
    </citation>
    <scope>NUCLEOTIDE SEQUENCE [LARGE SCALE GENOMIC DNA]</scope>
</reference>
<dbReference type="PANTHER" id="PTHR33914">
    <property type="entry name" value="18S PRE-RIBOSOMAL ASSEMBLY PROTEIN GAR2-LIKE PROTEIN"/>
    <property type="match status" value="1"/>
</dbReference>
<dbReference type="Proteomes" id="UP000275267">
    <property type="component" value="Unassembled WGS sequence"/>
</dbReference>
<feature type="region of interest" description="Disordered" evidence="1">
    <location>
        <begin position="367"/>
        <end position="398"/>
    </location>
</feature>
<gene>
    <name evidence="2" type="ORF">C2845_PM12G18610</name>
</gene>
<dbReference type="PANTHER" id="PTHR33914:SF2">
    <property type="entry name" value="OS02G0582100 PROTEIN"/>
    <property type="match status" value="1"/>
</dbReference>
<dbReference type="GO" id="GO:0009786">
    <property type="term" value="P:regulation of asymmetric cell division"/>
    <property type="evidence" value="ECO:0007669"/>
    <property type="project" value="InterPro"/>
</dbReference>
<protein>
    <submittedName>
        <fullName evidence="2">Uncharacterized protein</fullName>
    </submittedName>
</protein>
<dbReference type="AlphaFoldDB" id="A0A3L6QKD3"/>
<dbReference type="InterPro" id="IPR040378">
    <property type="entry name" value="BASL"/>
</dbReference>
<accession>A0A3L6QKD3</accession>
<proteinExistence type="predicted"/>
<comment type="caution">
    <text evidence="2">The sequence shown here is derived from an EMBL/GenBank/DDBJ whole genome shotgun (WGS) entry which is preliminary data.</text>
</comment>
<organism evidence="2 3">
    <name type="scientific">Panicum miliaceum</name>
    <name type="common">Proso millet</name>
    <name type="synonym">Broomcorn millet</name>
    <dbReference type="NCBI Taxonomy" id="4540"/>
    <lineage>
        <taxon>Eukaryota</taxon>
        <taxon>Viridiplantae</taxon>
        <taxon>Streptophyta</taxon>
        <taxon>Embryophyta</taxon>
        <taxon>Tracheophyta</taxon>
        <taxon>Spermatophyta</taxon>
        <taxon>Magnoliopsida</taxon>
        <taxon>Liliopsida</taxon>
        <taxon>Poales</taxon>
        <taxon>Poaceae</taxon>
        <taxon>PACMAD clade</taxon>
        <taxon>Panicoideae</taxon>
        <taxon>Panicodae</taxon>
        <taxon>Paniceae</taxon>
        <taxon>Panicinae</taxon>
        <taxon>Panicum</taxon>
        <taxon>Panicum sect. Panicum</taxon>
    </lineage>
</organism>
<evidence type="ECO:0000313" key="2">
    <source>
        <dbReference type="EMBL" id="RLM80729.1"/>
    </source>
</evidence>
<dbReference type="EMBL" id="PQIB02000012">
    <property type="protein sequence ID" value="RLM80729.1"/>
    <property type="molecule type" value="Genomic_DNA"/>
</dbReference>
<feature type="compositionally biased region" description="Polar residues" evidence="1">
    <location>
        <begin position="479"/>
        <end position="488"/>
    </location>
</feature>
<evidence type="ECO:0000313" key="3">
    <source>
        <dbReference type="Proteomes" id="UP000275267"/>
    </source>
</evidence>
<keyword evidence="3" id="KW-1185">Reference proteome</keyword>
<evidence type="ECO:0000256" key="1">
    <source>
        <dbReference type="SAM" id="MobiDB-lite"/>
    </source>
</evidence>
<sequence>MQLIPLKFLRLRKFLGGRGIVAQLISANRVTRSLQFYVSFRTDAGSVLPYVCDKRGYPSVDVFVPDHAKIVRTITRKAIVVESPLLQQLVDTEEDKNPSQDTVQISGHVTLQNVSYKDVVEIKLADTVDSDNYGSSFVKDVCVDEGALLHRKISEEKPVDKRSSPNFSCQMIDANSDIRYGKKHDSKKSVHELKLETVVAVDIVPDCDNGKQHSSGKEYDHEDRITPDYIASDPSEKKISLQELLLLESAEESRHASTINSESSEKHKCSLHEEVGQTSKDGFPDAQAFLTNTSEQVSKENTSGCSGTMSEYHDAAATLDVREPHKIDRYNPFIDHRLEDTSEPECSIPGITDAASTDSIRTVDNLASGSTGLDEVETAEPRTDAVSSSSSDIQSSDHCESIVSKAVTGAVDETAVATSSSSNAELSDANGEIQEKCVSDSAADQIDEEHCLGTDDAVSRSSTLAQDHSVVEQTKPESSKSTALVGNDNPSELNFFGPSIMSGPVSMSGHIAYSGNVSLRSDSSTTSTRSFAFPV</sequence>
<dbReference type="OrthoDB" id="1911032at2759"/>
<name>A0A3L6QKD3_PANMI</name>
<feature type="region of interest" description="Disordered" evidence="1">
    <location>
        <begin position="468"/>
        <end position="488"/>
    </location>
</feature>